<sequence length="72" mass="8077">MEFSILDERALLVADGEIEGAFDFVRRLVDPYHRRSLVDAMTRAGLPPLMLPLPEADGWQTPHERLESNASG</sequence>
<protein>
    <submittedName>
        <fullName evidence="1">Uncharacterized protein</fullName>
    </submittedName>
</protein>
<dbReference type="AlphaFoldDB" id="A0AAU6SFP3"/>
<reference evidence="1" key="1">
    <citation type="submission" date="2024-04" db="EMBL/GenBank/DDBJ databases">
        <authorList>
            <person name="Roder T."/>
            <person name="Oberhansli S."/>
            <person name="Kreuzer M."/>
        </authorList>
    </citation>
    <scope>NUCLEOTIDE SEQUENCE</scope>
    <source>
        <strain evidence="1">LWS13-1.2</strain>
    </source>
</reference>
<name>A0AAU6SFP3_9MICO</name>
<organism evidence="1">
    <name type="scientific">Microbacterium sp. LWS13-1.2</name>
    <dbReference type="NCBI Taxonomy" id="3135264"/>
    <lineage>
        <taxon>Bacteria</taxon>
        <taxon>Bacillati</taxon>
        <taxon>Actinomycetota</taxon>
        <taxon>Actinomycetes</taxon>
        <taxon>Micrococcales</taxon>
        <taxon>Microbacteriaceae</taxon>
        <taxon>Microbacterium</taxon>
    </lineage>
</organism>
<evidence type="ECO:0000313" key="1">
    <source>
        <dbReference type="EMBL" id="WZO35707.1"/>
    </source>
</evidence>
<gene>
    <name evidence="1" type="ORF">MRBLWS13_003412</name>
</gene>
<dbReference type="EMBL" id="CP151632">
    <property type="protein sequence ID" value="WZO35707.1"/>
    <property type="molecule type" value="Genomic_DNA"/>
</dbReference>
<accession>A0AAU6SFP3</accession>
<proteinExistence type="predicted"/>